<sequence>MELCVWNTFQPNATRASTRQDIVSNNTALIERAPILFLPFGLHAADEDHLTSWIGFYLNRLFDSAATGTLDELLP</sequence>
<protein>
    <submittedName>
        <fullName evidence="1">Uncharacterized protein</fullName>
    </submittedName>
</protein>
<dbReference type="EMBL" id="JAINUG010000027">
    <property type="protein sequence ID" value="KAJ8410320.1"/>
    <property type="molecule type" value="Genomic_DNA"/>
</dbReference>
<organism evidence="1 2">
    <name type="scientific">Aldrovandia affinis</name>
    <dbReference type="NCBI Taxonomy" id="143900"/>
    <lineage>
        <taxon>Eukaryota</taxon>
        <taxon>Metazoa</taxon>
        <taxon>Chordata</taxon>
        <taxon>Craniata</taxon>
        <taxon>Vertebrata</taxon>
        <taxon>Euteleostomi</taxon>
        <taxon>Actinopterygii</taxon>
        <taxon>Neopterygii</taxon>
        <taxon>Teleostei</taxon>
        <taxon>Notacanthiformes</taxon>
        <taxon>Halosauridae</taxon>
        <taxon>Aldrovandia</taxon>
    </lineage>
</organism>
<evidence type="ECO:0000313" key="2">
    <source>
        <dbReference type="Proteomes" id="UP001221898"/>
    </source>
</evidence>
<gene>
    <name evidence="1" type="ORF">AAFF_G00203010</name>
</gene>
<dbReference type="AlphaFoldDB" id="A0AAD7SX74"/>
<proteinExistence type="predicted"/>
<reference evidence="1" key="1">
    <citation type="journal article" date="2023" name="Science">
        <title>Genome structures resolve the early diversification of teleost fishes.</title>
        <authorList>
            <person name="Parey E."/>
            <person name="Louis A."/>
            <person name="Montfort J."/>
            <person name="Bouchez O."/>
            <person name="Roques C."/>
            <person name="Iampietro C."/>
            <person name="Lluch J."/>
            <person name="Castinel A."/>
            <person name="Donnadieu C."/>
            <person name="Desvignes T."/>
            <person name="Floi Bucao C."/>
            <person name="Jouanno E."/>
            <person name="Wen M."/>
            <person name="Mejri S."/>
            <person name="Dirks R."/>
            <person name="Jansen H."/>
            <person name="Henkel C."/>
            <person name="Chen W.J."/>
            <person name="Zahm M."/>
            <person name="Cabau C."/>
            <person name="Klopp C."/>
            <person name="Thompson A.W."/>
            <person name="Robinson-Rechavi M."/>
            <person name="Braasch I."/>
            <person name="Lecointre G."/>
            <person name="Bobe J."/>
            <person name="Postlethwait J.H."/>
            <person name="Berthelot C."/>
            <person name="Roest Crollius H."/>
            <person name="Guiguen Y."/>
        </authorList>
    </citation>
    <scope>NUCLEOTIDE SEQUENCE</scope>
    <source>
        <strain evidence="1">NC1722</strain>
    </source>
</reference>
<evidence type="ECO:0000313" key="1">
    <source>
        <dbReference type="EMBL" id="KAJ8410320.1"/>
    </source>
</evidence>
<accession>A0AAD7SX74</accession>
<keyword evidence="2" id="KW-1185">Reference proteome</keyword>
<dbReference type="Proteomes" id="UP001221898">
    <property type="component" value="Unassembled WGS sequence"/>
</dbReference>
<name>A0AAD7SX74_9TELE</name>
<comment type="caution">
    <text evidence="1">The sequence shown here is derived from an EMBL/GenBank/DDBJ whole genome shotgun (WGS) entry which is preliminary data.</text>
</comment>